<evidence type="ECO:0000259" key="8">
    <source>
        <dbReference type="Pfam" id="PF12704"/>
    </source>
</evidence>
<evidence type="ECO:0000313" key="9">
    <source>
        <dbReference type="EMBL" id="AQS88460.1"/>
    </source>
</evidence>
<proteinExistence type="inferred from homology"/>
<dbReference type="STRING" id="320497.A0U93_11535"/>
<dbReference type="OrthoDB" id="9770036at2"/>
<comment type="subcellular location">
    <subcellularLocation>
        <location evidence="1">Cell membrane</location>
        <topology evidence="1">Multi-pass membrane protein</topology>
    </subcellularLocation>
</comment>
<comment type="similarity">
    <text evidence="6">Belongs to the ABC-4 integral membrane protein family.</text>
</comment>
<dbReference type="KEGG" id="nch:A0U93_11535"/>
<dbReference type="InterPro" id="IPR025857">
    <property type="entry name" value="MacB_PCD"/>
</dbReference>
<evidence type="ECO:0000256" key="6">
    <source>
        <dbReference type="ARBA" id="ARBA00038076"/>
    </source>
</evidence>
<evidence type="ECO:0000256" key="1">
    <source>
        <dbReference type="ARBA" id="ARBA00004651"/>
    </source>
</evidence>
<name>A0A1U9KS34_9PROT</name>
<dbReference type="EMBL" id="CP014691">
    <property type="protein sequence ID" value="AQS88460.1"/>
    <property type="molecule type" value="Genomic_DNA"/>
</dbReference>
<evidence type="ECO:0000256" key="5">
    <source>
        <dbReference type="ARBA" id="ARBA00023136"/>
    </source>
</evidence>
<dbReference type="Pfam" id="PF02687">
    <property type="entry name" value="FtsX"/>
    <property type="match status" value="2"/>
</dbReference>
<accession>A0A1U9KS34</accession>
<feature type="domain" description="MacB-like periplasmic core" evidence="8">
    <location>
        <begin position="21"/>
        <end position="241"/>
    </location>
</feature>
<dbReference type="PANTHER" id="PTHR30572:SF4">
    <property type="entry name" value="ABC TRANSPORTER PERMEASE YTRF"/>
    <property type="match status" value="1"/>
</dbReference>
<dbReference type="GO" id="GO:0005886">
    <property type="term" value="C:plasma membrane"/>
    <property type="evidence" value="ECO:0007669"/>
    <property type="project" value="UniProtKB-SubCell"/>
</dbReference>
<reference evidence="9 10" key="1">
    <citation type="submission" date="2016-03" db="EMBL/GenBank/DDBJ databases">
        <title>Acetic acid bacteria sequencing.</title>
        <authorList>
            <person name="Brandt J."/>
            <person name="Jakob F."/>
            <person name="Vogel R.F."/>
        </authorList>
    </citation>
    <scope>NUCLEOTIDE SEQUENCE [LARGE SCALE GENOMIC DNA]</scope>
    <source>
        <strain evidence="9 10">NBRC 101099</strain>
    </source>
</reference>
<dbReference type="InterPro" id="IPR003838">
    <property type="entry name" value="ABC3_permease_C"/>
</dbReference>
<evidence type="ECO:0000256" key="3">
    <source>
        <dbReference type="ARBA" id="ARBA00022692"/>
    </source>
</evidence>
<feature type="domain" description="ABC3 transporter permease C-terminal" evidence="7">
    <location>
        <begin position="299"/>
        <end position="410"/>
    </location>
</feature>
<keyword evidence="10" id="KW-1185">Reference proteome</keyword>
<protein>
    <submittedName>
        <fullName evidence="9">Uncharacterized protein</fullName>
    </submittedName>
</protein>
<keyword evidence="5" id="KW-0472">Membrane</keyword>
<sequence length="821" mass="88321">MLATIFRSVIRQARRHPLYVGLNVFGLALGIGVFLALALLVRFEYSYNAGLRDVDRLVRVDGISTEPGTARAEYDSVTFRALPFLRQDFPEIVDAARIKPEDVQIKQKDELASLDATLADPSILRMFGIRLAAGTDDALTRPDGLVLSRAAATRLFGTSDVLGRTVTIDRSGVSSRHVVTAVMNGARGPNFLADLEMIIPIPPEDERTRSCFISWGSDCGSVYLKLRHPSDIVSVQSRLRDFIIRRASGSGSGDSSLGTHPEETFALNLVPMRNARFYDANVVEASNGADRNVIDGIGLVGLLALALACANTVNLSTARSVLRAREMAIRKTLGGTRSALFAQFVGEAIMLTAISGVLGLALCEVLVPEAATLTGESIAIPYGFVLAVLPLIVFGCGMASGIYPALVLSGTRPAAVLAAAKMPSGGRAAARLRDGLVIAQFTIAVTIVIGMVVIHRQTGFLRSADSGFARSGLLIGRAIPIKDVTIQRRVREALRLVAGVQSIAYGKLAPNPNSTSQSDYSYVGSHGTIRVHLLRDVVDGGYWNTYRPRLIAGRWFDDIHGQDVWPTYGKDVHDAVGNVVINSTAALRFGFATPADAIGKVLDARWVHVTIVGVVADMRFGSPRDPVYPGVIAYDPLKGRPYEGPIPAVRFTGVPEQEMERRLDRAWASVLPDVSAHFQAANERMEDYFRADEQRGRIFALGAVAAVVIAALGLYGLAAFSTARRLHEIGIRKTLGATSGQVIALLLRDFLRPVVIACVIACPIGWAIMHDWLSGFDERITLGPVSFMIAVAGALAIATLTVLGQTLRLSRAEPARALRAE</sequence>
<dbReference type="AlphaFoldDB" id="A0A1U9KS34"/>
<gene>
    <name evidence="9" type="ORF">A0U93_11535</name>
</gene>
<dbReference type="Pfam" id="PF12704">
    <property type="entry name" value="MacB_PCD"/>
    <property type="match status" value="1"/>
</dbReference>
<evidence type="ECO:0000256" key="4">
    <source>
        <dbReference type="ARBA" id="ARBA00022989"/>
    </source>
</evidence>
<dbReference type="InterPro" id="IPR050250">
    <property type="entry name" value="Macrolide_Exporter_MacB"/>
</dbReference>
<keyword evidence="2" id="KW-1003">Cell membrane</keyword>
<evidence type="ECO:0000259" key="7">
    <source>
        <dbReference type="Pfam" id="PF02687"/>
    </source>
</evidence>
<dbReference type="GO" id="GO:0022857">
    <property type="term" value="F:transmembrane transporter activity"/>
    <property type="evidence" value="ECO:0007669"/>
    <property type="project" value="TreeGrafter"/>
</dbReference>
<evidence type="ECO:0000313" key="10">
    <source>
        <dbReference type="Proteomes" id="UP000188604"/>
    </source>
</evidence>
<organism evidence="9 10">
    <name type="scientific">Neoasaia chiangmaiensis</name>
    <dbReference type="NCBI Taxonomy" id="320497"/>
    <lineage>
        <taxon>Bacteria</taxon>
        <taxon>Pseudomonadati</taxon>
        <taxon>Pseudomonadota</taxon>
        <taxon>Alphaproteobacteria</taxon>
        <taxon>Acetobacterales</taxon>
        <taxon>Acetobacteraceae</taxon>
        <taxon>Neoasaia</taxon>
    </lineage>
</organism>
<evidence type="ECO:0000256" key="2">
    <source>
        <dbReference type="ARBA" id="ARBA00022475"/>
    </source>
</evidence>
<feature type="domain" description="ABC3 transporter permease C-terminal" evidence="7">
    <location>
        <begin position="703"/>
        <end position="814"/>
    </location>
</feature>
<dbReference type="PANTHER" id="PTHR30572">
    <property type="entry name" value="MEMBRANE COMPONENT OF TRANSPORTER-RELATED"/>
    <property type="match status" value="1"/>
</dbReference>
<keyword evidence="4" id="KW-1133">Transmembrane helix</keyword>
<dbReference type="Proteomes" id="UP000188604">
    <property type="component" value="Chromosome"/>
</dbReference>
<keyword evidence="3" id="KW-0812">Transmembrane</keyword>
<dbReference type="RefSeq" id="WP_077807492.1">
    <property type="nucleotide sequence ID" value="NZ_BJXS01000006.1"/>
</dbReference>